<dbReference type="EMBL" id="FNQB01000002">
    <property type="protein sequence ID" value="SDZ14138.1"/>
    <property type="molecule type" value="Genomic_DNA"/>
</dbReference>
<protein>
    <submittedName>
        <fullName evidence="1">Uncharacterized protein</fullName>
    </submittedName>
</protein>
<dbReference type="AlphaFoldDB" id="A0A1H3QMB2"/>
<proteinExistence type="predicted"/>
<evidence type="ECO:0000313" key="1">
    <source>
        <dbReference type="EMBL" id="SDZ14138.1"/>
    </source>
</evidence>
<name>A0A1H3QMB2_9ACTN</name>
<gene>
    <name evidence="1" type="ORF">SAMN05421684_2977</name>
</gene>
<dbReference type="Proteomes" id="UP000199632">
    <property type="component" value="Unassembled WGS sequence"/>
</dbReference>
<accession>A0A1H3QMB2</accession>
<dbReference type="STRING" id="137265.SAMN05421684_2977"/>
<sequence>MAQWAVVIPEARLASERLFHHETLELSDGGDVPGPVEGDQVLIVAEEPAPRVVALGRITAAAGRADDDPDNADVAPGGPVVVTYTRRFFDEPTDAAELTLAGPLTSVDAPTFAALSARVTPAVDNRTWLVSLDLPIEAPNPAEAVRLFWTYVMELGPRELPTYVSPSDDELAMQAFVLGEEANQDPEEED</sequence>
<evidence type="ECO:0000313" key="2">
    <source>
        <dbReference type="Proteomes" id="UP000199632"/>
    </source>
</evidence>
<reference evidence="2" key="1">
    <citation type="submission" date="2016-10" db="EMBL/GenBank/DDBJ databases">
        <authorList>
            <person name="Varghese N."/>
            <person name="Submissions S."/>
        </authorList>
    </citation>
    <scope>NUCLEOTIDE SEQUENCE [LARGE SCALE GENOMIC DNA]</scope>
    <source>
        <strain evidence="2">DSM 44718</strain>
    </source>
</reference>
<keyword evidence="2" id="KW-1185">Reference proteome</keyword>
<organism evidence="1 2">
    <name type="scientific">Asanoa ishikariensis</name>
    <dbReference type="NCBI Taxonomy" id="137265"/>
    <lineage>
        <taxon>Bacteria</taxon>
        <taxon>Bacillati</taxon>
        <taxon>Actinomycetota</taxon>
        <taxon>Actinomycetes</taxon>
        <taxon>Micromonosporales</taxon>
        <taxon>Micromonosporaceae</taxon>
        <taxon>Asanoa</taxon>
    </lineage>
</organism>